<protein>
    <recommendedName>
        <fullName evidence="3">Secreted protein</fullName>
    </recommendedName>
</protein>
<dbReference type="EMBL" id="MEIA01000442">
    <property type="protein sequence ID" value="OJF10995.1"/>
    <property type="molecule type" value="Genomic_DNA"/>
</dbReference>
<name>A0A1K0GP60_9ACTN</name>
<accession>A0A1K0GP60</accession>
<evidence type="ECO:0000313" key="2">
    <source>
        <dbReference type="Proteomes" id="UP000182486"/>
    </source>
</evidence>
<dbReference type="AlphaFoldDB" id="A0A1K0GP60"/>
<dbReference type="RefSeq" id="WP_071808510.1">
    <property type="nucleotide sequence ID" value="NZ_MEIA01000442.1"/>
</dbReference>
<evidence type="ECO:0000313" key="1">
    <source>
        <dbReference type="EMBL" id="OJF10995.1"/>
    </source>
</evidence>
<keyword evidence="2" id="KW-1185">Reference proteome</keyword>
<dbReference type="Proteomes" id="UP000182486">
    <property type="component" value="Unassembled WGS sequence"/>
</dbReference>
<reference evidence="1 2" key="1">
    <citation type="submission" date="2016-09" db="EMBL/GenBank/DDBJ databases">
        <title>Couchioplanes caeruleus draft genome sequence.</title>
        <authorList>
            <person name="Sheehan J."/>
            <person name="Caffrey P."/>
        </authorList>
    </citation>
    <scope>NUCLEOTIDE SEQUENCE [LARGE SCALE GENOMIC DNA]</scope>
    <source>
        <strain evidence="1 2">DSM 43634</strain>
    </source>
</reference>
<gene>
    <name evidence="1" type="ORF">BG844_29045</name>
</gene>
<proteinExistence type="predicted"/>
<comment type="caution">
    <text evidence="1">The sequence shown here is derived from an EMBL/GenBank/DDBJ whole genome shotgun (WGS) entry which is preliminary data.</text>
</comment>
<evidence type="ECO:0008006" key="3">
    <source>
        <dbReference type="Google" id="ProtNLM"/>
    </source>
</evidence>
<sequence>MSALTDQLPALLGVLLGTSGTILATGIADRSRWQRQQAARWDERRLQAYVEFANAVKEVHTYALRIANLNALSHDVDREQALARMEEADIRRTKTWESVLLLGDAASIIAAREWRAAVTDIARYARGMTSAGFELAAGLDHANDTRDRFYQAARASLGIRGSAVPQSDWLAGKLDLPAQPGA</sequence>
<organism evidence="1 2">
    <name type="scientific">Couchioplanes caeruleus subsp. caeruleus</name>
    <dbReference type="NCBI Taxonomy" id="56427"/>
    <lineage>
        <taxon>Bacteria</taxon>
        <taxon>Bacillati</taxon>
        <taxon>Actinomycetota</taxon>
        <taxon>Actinomycetes</taxon>
        <taxon>Micromonosporales</taxon>
        <taxon>Micromonosporaceae</taxon>
        <taxon>Couchioplanes</taxon>
    </lineage>
</organism>